<dbReference type="AlphaFoldDB" id="A0A433DBK5"/>
<dbReference type="EMBL" id="RBNI01003591">
    <property type="protein sequence ID" value="RUP48212.1"/>
    <property type="molecule type" value="Genomic_DNA"/>
</dbReference>
<comment type="caution">
    <text evidence="1">The sequence shown here is derived from an EMBL/GenBank/DDBJ whole genome shotgun (WGS) entry which is preliminary data.</text>
</comment>
<reference evidence="1 2" key="1">
    <citation type="journal article" date="2018" name="New Phytol.">
        <title>Phylogenomics of Endogonaceae and evolution of mycorrhizas within Mucoromycota.</title>
        <authorList>
            <person name="Chang Y."/>
            <person name="Desiro A."/>
            <person name="Na H."/>
            <person name="Sandor L."/>
            <person name="Lipzen A."/>
            <person name="Clum A."/>
            <person name="Barry K."/>
            <person name="Grigoriev I.V."/>
            <person name="Martin F.M."/>
            <person name="Stajich J.E."/>
            <person name="Smith M.E."/>
            <person name="Bonito G."/>
            <person name="Spatafora J.W."/>
        </authorList>
    </citation>
    <scope>NUCLEOTIDE SEQUENCE [LARGE SCALE GENOMIC DNA]</scope>
    <source>
        <strain evidence="1 2">GMNB39</strain>
    </source>
</reference>
<protein>
    <submittedName>
        <fullName evidence="1">Uncharacterized protein</fullName>
    </submittedName>
</protein>
<name>A0A433DBK5_9FUNG</name>
<keyword evidence="2" id="KW-1185">Reference proteome</keyword>
<dbReference type="Proteomes" id="UP000268093">
    <property type="component" value="Unassembled WGS sequence"/>
</dbReference>
<sequence length="63" mass="6692">MLADEYSLFSLLCSDLSSNALSGEIPAQIGNLANLQRLLSVDPYFPANTTPLSSLAFISCAPE</sequence>
<evidence type="ECO:0000313" key="2">
    <source>
        <dbReference type="Proteomes" id="UP000268093"/>
    </source>
</evidence>
<dbReference type="InterPro" id="IPR032675">
    <property type="entry name" value="LRR_dom_sf"/>
</dbReference>
<gene>
    <name evidence="1" type="ORF">BC936DRAFT_144830</name>
</gene>
<evidence type="ECO:0000313" key="1">
    <source>
        <dbReference type="EMBL" id="RUP48212.1"/>
    </source>
</evidence>
<organism evidence="1 2">
    <name type="scientific">Jimgerdemannia flammicorona</name>
    <dbReference type="NCBI Taxonomy" id="994334"/>
    <lineage>
        <taxon>Eukaryota</taxon>
        <taxon>Fungi</taxon>
        <taxon>Fungi incertae sedis</taxon>
        <taxon>Mucoromycota</taxon>
        <taxon>Mucoromycotina</taxon>
        <taxon>Endogonomycetes</taxon>
        <taxon>Endogonales</taxon>
        <taxon>Endogonaceae</taxon>
        <taxon>Jimgerdemannia</taxon>
    </lineage>
</organism>
<accession>A0A433DBK5</accession>
<proteinExistence type="predicted"/>
<dbReference type="Gene3D" id="3.80.10.10">
    <property type="entry name" value="Ribonuclease Inhibitor"/>
    <property type="match status" value="1"/>
</dbReference>